<dbReference type="GO" id="GO:0045271">
    <property type="term" value="C:respiratory chain complex I"/>
    <property type="evidence" value="ECO:0007669"/>
    <property type="project" value="InterPro"/>
</dbReference>
<protein>
    <submittedName>
        <fullName evidence="9">Tim17/Tim22/Tim23/Pmp24 family protein</fullName>
    </submittedName>
</protein>
<evidence type="ECO:0000256" key="6">
    <source>
        <dbReference type="ARBA" id="ARBA00023136"/>
    </source>
</evidence>
<feature type="region of interest" description="Disordered" evidence="7">
    <location>
        <begin position="107"/>
        <end position="126"/>
    </location>
</feature>
<dbReference type="Proteomes" id="UP000383932">
    <property type="component" value="Unassembled WGS sequence"/>
</dbReference>
<feature type="region of interest" description="Disordered" evidence="7">
    <location>
        <begin position="141"/>
        <end position="178"/>
    </location>
</feature>
<name>A0A5N5QRZ7_9AGAM</name>
<evidence type="ECO:0000313" key="10">
    <source>
        <dbReference type="Proteomes" id="UP000383932"/>
    </source>
</evidence>
<keyword evidence="5" id="KW-0496">Mitochondrion</keyword>
<accession>A0A5N5QRZ7</accession>
<evidence type="ECO:0000256" key="7">
    <source>
        <dbReference type="SAM" id="MobiDB-lite"/>
    </source>
</evidence>
<comment type="caution">
    <text evidence="9">The sequence shown here is derived from an EMBL/GenBank/DDBJ whole genome shotgun (WGS) entry which is preliminary data.</text>
</comment>
<reference evidence="9 10" key="1">
    <citation type="journal article" date="2019" name="Fungal Biol. Biotechnol.">
        <title>Draft genome sequence of fastidious pathogen Ceratobasidium theobromae, which causes vascular-streak dieback in Theobroma cacao.</title>
        <authorList>
            <person name="Ali S.S."/>
            <person name="Asman A."/>
            <person name="Shao J."/>
            <person name="Firmansyah A.P."/>
            <person name="Susilo A.W."/>
            <person name="Rosmana A."/>
            <person name="McMahon P."/>
            <person name="Junaid M."/>
            <person name="Guest D."/>
            <person name="Kheng T.Y."/>
            <person name="Meinhardt L.W."/>
            <person name="Bailey B.A."/>
        </authorList>
    </citation>
    <scope>NUCLEOTIDE SEQUENCE [LARGE SCALE GENOMIC DNA]</scope>
    <source>
        <strain evidence="9 10">CT2</strain>
    </source>
</reference>
<keyword evidence="4" id="KW-1133">Transmembrane helix</keyword>
<feature type="chain" id="PRO_5024387318" evidence="8">
    <location>
        <begin position="24"/>
        <end position="327"/>
    </location>
</feature>
<evidence type="ECO:0000256" key="8">
    <source>
        <dbReference type="SAM" id="SignalP"/>
    </source>
</evidence>
<dbReference type="EMBL" id="SSOP01000022">
    <property type="protein sequence ID" value="KAB5594343.1"/>
    <property type="molecule type" value="Genomic_DNA"/>
</dbReference>
<feature type="signal peptide" evidence="8">
    <location>
        <begin position="1"/>
        <end position="23"/>
    </location>
</feature>
<evidence type="ECO:0000256" key="5">
    <source>
        <dbReference type="ARBA" id="ARBA00023128"/>
    </source>
</evidence>
<evidence type="ECO:0000256" key="4">
    <source>
        <dbReference type="ARBA" id="ARBA00022989"/>
    </source>
</evidence>
<dbReference type="PANTHER" id="PTHR21382:SF1">
    <property type="entry name" value="NADH DEHYDROGENASE [UBIQUINONE] 1 ALPHA SUBCOMPLEX SUBUNIT 11"/>
    <property type="match status" value="1"/>
</dbReference>
<dbReference type="InterPro" id="IPR039205">
    <property type="entry name" value="NDUFA11"/>
</dbReference>
<evidence type="ECO:0000256" key="2">
    <source>
        <dbReference type="ARBA" id="ARBA00022692"/>
    </source>
</evidence>
<keyword evidence="3" id="KW-0999">Mitochondrion inner membrane</keyword>
<keyword evidence="8" id="KW-0732">Signal</keyword>
<keyword evidence="2" id="KW-0812">Transmembrane</keyword>
<dbReference type="GO" id="GO:0006120">
    <property type="term" value="P:mitochondrial electron transport, NADH to ubiquinone"/>
    <property type="evidence" value="ECO:0007669"/>
    <property type="project" value="InterPro"/>
</dbReference>
<dbReference type="GO" id="GO:0005743">
    <property type="term" value="C:mitochondrial inner membrane"/>
    <property type="evidence" value="ECO:0007669"/>
    <property type="project" value="UniProtKB-SubCell"/>
</dbReference>
<evidence type="ECO:0000313" key="9">
    <source>
        <dbReference type="EMBL" id="KAB5594343.1"/>
    </source>
</evidence>
<dbReference type="AlphaFoldDB" id="A0A5N5QRZ7"/>
<organism evidence="9 10">
    <name type="scientific">Ceratobasidium theobromae</name>
    <dbReference type="NCBI Taxonomy" id="1582974"/>
    <lineage>
        <taxon>Eukaryota</taxon>
        <taxon>Fungi</taxon>
        <taxon>Dikarya</taxon>
        <taxon>Basidiomycota</taxon>
        <taxon>Agaricomycotina</taxon>
        <taxon>Agaricomycetes</taxon>
        <taxon>Cantharellales</taxon>
        <taxon>Ceratobasidiaceae</taxon>
        <taxon>Ceratobasidium</taxon>
    </lineage>
</organism>
<proteinExistence type="predicted"/>
<dbReference type="PANTHER" id="PTHR21382">
    <property type="entry name" value="NADH-UBIQUINONE OXIDOREDUCTASE SUBUNIT"/>
    <property type="match status" value="1"/>
</dbReference>
<comment type="subcellular location">
    <subcellularLocation>
        <location evidence="1">Mitochondrion inner membrane</location>
        <topology evidence="1">Multi-pass membrane protein</topology>
    </subcellularLocation>
</comment>
<evidence type="ECO:0000256" key="1">
    <source>
        <dbReference type="ARBA" id="ARBA00004448"/>
    </source>
</evidence>
<evidence type="ECO:0000256" key="3">
    <source>
        <dbReference type="ARBA" id="ARBA00022792"/>
    </source>
</evidence>
<dbReference type="OrthoDB" id="3348811at2759"/>
<keyword evidence="10" id="KW-1185">Reference proteome</keyword>
<keyword evidence="6" id="KW-0472">Membrane</keyword>
<gene>
    <name evidence="9" type="ORF">CTheo_2273</name>
</gene>
<sequence>MLFTKQIVVFASLLLGTLVQAAAIPMPMPLANAVAKAKLRDVKLIQAYEKRQDTTGVVLVGDSQPMKAPNGELQNYPRQANDVVNVGDSQPMKAPDGVLQTYPHHRRQSDVVSVGDSQPMKAPDGVLENYPRQVDVVTVGDSQPMKAPNGQLESYPRSVAGRDLPRTRQSTEPSAFEPRSSLQNAAFVGLQSAGVGTLVSAVQNALDHHNRGAAGILTRTGGTIGFFTAMGATFAFTETAVSNTRKTDDSLNGAAGGCAAGLIAGLRARSIPMGFASCAVIGTLVASFDAAGRSLTGGAQDTATIDIRAERRRRFFKKPPPLEAVSE</sequence>